<reference evidence="2 3" key="1">
    <citation type="submission" date="2018-03" db="EMBL/GenBank/DDBJ databases">
        <title>Genomic Encyclopedia of Archaeal and Bacterial Type Strains, Phase II (KMG-II): from individual species to whole genera.</title>
        <authorList>
            <person name="Goeker M."/>
        </authorList>
    </citation>
    <scope>NUCLEOTIDE SEQUENCE [LARGE SCALE GENOMIC DNA]</scope>
    <source>
        <strain evidence="2 3">ATCC BAA-1496</strain>
    </source>
</reference>
<comment type="caution">
    <text evidence="2">The sequence shown here is derived from an EMBL/GenBank/DDBJ whole genome shotgun (WGS) entry which is preliminary data.</text>
</comment>
<dbReference type="GO" id="GO:0003677">
    <property type="term" value="F:DNA binding"/>
    <property type="evidence" value="ECO:0007669"/>
    <property type="project" value="UniProtKB-KW"/>
</dbReference>
<proteinExistence type="predicted"/>
<dbReference type="Proteomes" id="UP000237822">
    <property type="component" value="Unassembled WGS sequence"/>
</dbReference>
<dbReference type="Pfam" id="PF00313">
    <property type="entry name" value="CSD"/>
    <property type="match status" value="1"/>
</dbReference>
<keyword evidence="2" id="KW-0238">DNA-binding</keyword>
<dbReference type="AlphaFoldDB" id="A0A2T0U6B1"/>
<dbReference type="SMART" id="SM00357">
    <property type="entry name" value="CSP"/>
    <property type="match status" value="1"/>
</dbReference>
<dbReference type="Gene3D" id="2.40.50.140">
    <property type="entry name" value="Nucleic acid-binding proteins"/>
    <property type="match status" value="1"/>
</dbReference>
<evidence type="ECO:0000313" key="3">
    <source>
        <dbReference type="Proteomes" id="UP000237822"/>
    </source>
</evidence>
<dbReference type="PANTHER" id="PTHR11544">
    <property type="entry name" value="COLD SHOCK DOMAIN CONTAINING PROTEINS"/>
    <property type="match status" value="1"/>
</dbReference>
<protein>
    <submittedName>
        <fullName evidence="2">Putative cold-shock DNA-binding protein</fullName>
    </submittedName>
</protein>
<dbReference type="OrthoDB" id="7477356at2"/>
<dbReference type="InterPro" id="IPR002059">
    <property type="entry name" value="CSP_DNA-bd"/>
</dbReference>
<organism evidence="2 3">
    <name type="scientific">Knoellia remsis</name>
    <dbReference type="NCBI Taxonomy" id="407159"/>
    <lineage>
        <taxon>Bacteria</taxon>
        <taxon>Bacillati</taxon>
        <taxon>Actinomycetota</taxon>
        <taxon>Actinomycetes</taxon>
        <taxon>Micrococcales</taxon>
        <taxon>Intrasporangiaceae</taxon>
        <taxon>Knoellia</taxon>
    </lineage>
</organism>
<dbReference type="SUPFAM" id="SSF50249">
    <property type="entry name" value="Nucleic acid-binding proteins"/>
    <property type="match status" value="1"/>
</dbReference>
<name>A0A2T0U6B1_9MICO</name>
<feature type="domain" description="CSD" evidence="1">
    <location>
        <begin position="1"/>
        <end position="67"/>
    </location>
</feature>
<dbReference type="EMBL" id="PVTI01000027">
    <property type="protein sequence ID" value="PRY53465.1"/>
    <property type="molecule type" value="Genomic_DNA"/>
</dbReference>
<evidence type="ECO:0000259" key="1">
    <source>
        <dbReference type="PROSITE" id="PS51857"/>
    </source>
</evidence>
<dbReference type="PRINTS" id="PR00050">
    <property type="entry name" value="COLDSHOCK"/>
</dbReference>
<sequence length="134" mass="14465">MPTGKVKFYDSEKGFGFVSTDDPTEGGDVFVPSSALPEGVTQLKSGARVEFGIVEGRRGAQALSLRLLDPAQSVTANRKARDRKPAEEMVVIVEDVITLLDSVQSSLRRGHYPDRAHGKKVAQVLRAVADDLDA</sequence>
<dbReference type="PROSITE" id="PS51857">
    <property type="entry name" value="CSD_2"/>
    <property type="match status" value="1"/>
</dbReference>
<dbReference type="RefSeq" id="WP_106298609.1">
    <property type="nucleotide sequence ID" value="NZ_PVTI01000027.1"/>
</dbReference>
<dbReference type="InterPro" id="IPR050181">
    <property type="entry name" value="Cold_shock_domain"/>
</dbReference>
<keyword evidence="3" id="KW-1185">Reference proteome</keyword>
<dbReference type="InterPro" id="IPR011129">
    <property type="entry name" value="CSD"/>
</dbReference>
<dbReference type="InterPro" id="IPR012340">
    <property type="entry name" value="NA-bd_OB-fold"/>
</dbReference>
<accession>A0A2T0U6B1</accession>
<gene>
    <name evidence="2" type="ORF">BCF74_1278</name>
</gene>
<evidence type="ECO:0000313" key="2">
    <source>
        <dbReference type="EMBL" id="PRY53465.1"/>
    </source>
</evidence>